<name>A0ACB9A184_9ASTR</name>
<reference evidence="2" key="1">
    <citation type="journal article" date="2022" name="Mol. Ecol. Resour.">
        <title>The genomes of chicory, endive, great burdock and yacon provide insights into Asteraceae palaeo-polyploidization history and plant inulin production.</title>
        <authorList>
            <person name="Fan W."/>
            <person name="Wang S."/>
            <person name="Wang H."/>
            <person name="Wang A."/>
            <person name="Jiang F."/>
            <person name="Liu H."/>
            <person name="Zhao H."/>
            <person name="Xu D."/>
            <person name="Zhang Y."/>
        </authorList>
    </citation>
    <scope>NUCLEOTIDE SEQUENCE [LARGE SCALE GENOMIC DNA]</scope>
    <source>
        <strain evidence="2">cv. Yunnan</strain>
    </source>
</reference>
<reference evidence="1 2" key="2">
    <citation type="journal article" date="2022" name="Mol. Ecol. Resour.">
        <title>The genomes of chicory, endive, great burdock and yacon provide insights into Asteraceae paleo-polyploidization history and plant inulin production.</title>
        <authorList>
            <person name="Fan W."/>
            <person name="Wang S."/>
            <person name="Wang H."/>
            <person name="Wang A."/>
            <person name="Jiang F."/>
            <person name="Liu H."/>
            <person name="Zhao H."/>
            <person name="Xu D."/>
            <person name="Zhang Y."/>
        </authorList>
    </citation>
    <scope>NUCLEOTIDE SEQUENCE [LARGE SCALE GENOMIC DNA]</scope>
    <source>
        <strain evidence="2">cv. Yunnan</strain>
        <tissue evidence="1">Leaves</tissue>
    </source>
</reference>
<proteinExistence type="predicted"/>
<evidence type="ECO:0000313" key="2">
    <source>
        <dbReference type="Proteomes" id="UP001056120"/>
    </source>
</evidence>
<comment type="caution">
    <text evidence="1">The sequence shown here is derived from an EMBL/GenBank/DDBJ whole genome shotgun (WGS) entry which is preliminary data.</text>
</comment>
<keyword evidence="2" id="KW-1185">Reference proteome</keyword>
<protein>
    <submittedName>
        <fullName evidence="1">Uncharacterized protein</fullName>
    </submittedName>
</protein>
<accession>A0ACB9A184</accession>
<gene>
    <name evidence="1" type="ORF">L1987_73825</name>
</gene>
<dbReference type="EMBL" id="CM042042">
    <property type="protein sequence ID" value="KAI3703633.1"/>
    <property type="molecule type" value="Genomic_DNA"/>
</dbReference>
<organism evidence="1 2">
    <name type="scientific">Smallanthus sonchifolius</name>
    <dbReference type="NCBI Taxonomy" id="185202"/>
    <lineage>
        <taxon>Eukaryota</taxon>
        <taxon>Viridiplantae</taxon>
        <taxon>Streptophyta</taxon>
        <taxon>Embryophyta</taxon>
        <taxon>Tracheophyta</taxon>
        <taxon>Spermatophyta</taxon>
        <taxon>Magnoliopsida</taxon>
        <taxon>eudicotyledons</taxon>
        <taxon>Gunneridae</taxon>
        <taxon>Pentapetalae</taxon>
        <taxon>asterids</taxon>
        <taxon>campanulids</taxon>
        <taxon>Asterales</taxon>
        <taxon>Asteraceae</taxon>
        <taxon>Asteroideae</taxon>
        <taxon>Heliantheae alliance</taxon>
        <taxon>Millerieae</taxon>
        <taxon>Smallanthus</taxon>
    </lineage>
</organism>
<sequence length="74" mass="8270">MVCVCVRERGTERVREGGWESLFMQGCAPHVFDEMLKRKDILQWSTKALLTLTAGPVLAAFGIGLQNHPITLEI</sequence>
<dbReference type="Proteomes" id="UP001056120">
    <property type="component" value="Linkage Group LG25"/>
</dbReference>
<evidence type="ECO:0000313" key="1">
    <source>
        <dbReference type="EMBL" id="KAI3703633.1"/>
    </source>
</evidence>